<evidence type="ECO:0000256" key="2">
    <source>
        <dbReference type="SAM" id="Phobius"/>
    </source>
</evidence>
<evidence type="ECO:0000313" key="4">
    <source>
        <dbReference type="Proteomes" id="UP001165653"/>
    </source>
</evidence>
<dbReference type="EMBL" id="JAPDDR010000002">
    <property type="protein sequence ID" value="MCW1912776.1"/>
    <property type="molecule type" value="Genomic_DNA"/>
</dbReference>
<feature type="region of interest" description="Disordered" evidence="1">
    <location>
        <begin position="1"/>
        <end position="32"/>
    </location>
</feature>
<keyword evidence="2" id="KW-0472">Membrane</keyword>
<accession>A0ABT3FYX6</accession>
<feature type="transmembrane region" description="Helical" evidence="2">
    <location>
        <begin position="185"/>
        <end position="204"/>
    </location>
</feature>
<reference evidence="3" key="1">
    <citation type="submission" date="2022-10" db="EMBL/GenBank/DDBJ databases">
        <title>Luteolibacter sp. GHJ8, whole genome shotgun sequencing project.</title>
        <authorList>
            <person name="Zhao G."/>
            <person name="Shen L."/>
        </authorList>
    </citation>
    <scope>NUCLEOTIDE SEQUENCE</scope>
    <source>
        <strain evidence="3">GHJ8</strain>
    </source>
</reference>
<evidence type="ECO:0000256" key="1">
    <source>
        <dbReference type="SAM" id="MobiDB-lite"/>
    </source>
</evidence>
<proteinExistence type="predicted"/>
<organism evidence="3 4">
    <name type="scientific">Luteolibacter rhizosphaerae</name>
    <dbReference type="NCBI Taxonomy" id="2989719"/>
    <lineage>
        <taxon>Bacteria</taxon>
        <taxon>Pseudomonadati</taxon>
        <taxon>Verrucomicrobiota</taxon>
        <taxon>Verrucomicrobiia</taxon>
        <taxon>Verrucomicrobiales</taxon>
        <taxon>Verrucomicrobiaceae</taxon>
        <taxon>Luteolibacter</taxon>
    </lineage>
</organism>
<comment type="caution">
    <text evidence="3">The sequence shown here is derived from an EMBL/GenBank/DDBJ whole genome shotgun (WGS) entry which is preliminary data.</text>
</comment>
<name>A0ABT3FYX6_9BACT</name>
<dbReference type="Proteomes" id="UP001165653">
    <property type="component" value="Unassembled WGS sequence"/>
</dbReference>
<sequence length="205" mass="23239">MPPAPEHTHHIKIRSTQLEMNPGPANGRQGEDVEGKLRAAEEQLQQLEQQREALERQKREVETLNVRKREFISAQAELTDKMSATVTRIDREVIDMRQEIEELEQCRSCLAAHLNKLEKINPDAWTRDNMGTSVERAMAVAEHADDEFSQAADYFSRTRSANIFNGAKARRILSGDFGRQFRSGLAFNLPILVLGGIALIVYLVK</sequence>
<keyword evidence="2" id="KW-0812">Transmembrane</keyword>
<keyword evidence="2" id="KW-1133">Transmembrane helix</keyword>
<keyword evidence="4" id="KW-1185">Reference proteome</keyword>
<gene>
    <name evidence="3" type="ORF">OJ996_04280</name>
</gene>
<evidence type="ECO:0000313" key="3">
    <source>
        <dbReference type="EMBL" id="MCW1912776.1"/>
    </source>
</evidence>
<protein>
    <submittedName>
        <fullName evidence="3">Uncharacterized protein</fullName>
    </submittedName>
</protein>
<dbReference type="RefSeq" id="WP_264511543.1">
    <property type="nucleotide sequence ID" value="NZ_JAPDDR010000002.1"/>
</dbReference>